<gene>
    <name evidence="1" type="ORF">DPEC_G00167330</name>
</gene>
<name>A0ACC2GHK2_DALPE</name>
<evidence type="ECO:0000313" key="2">
    <source>
        <dbReference type="Proteomes" id="UP001157502"/>
    </source>
</evidence>
<organism evidence="1 2">
    <name type="scientific">Dallia pectoralis</name>
    <name type="common">Alaska blackfish</name>
    <dbReference type="NCBI Taxonomy" id="75939"/>
    <lineage>
        <taxon>Eukaryota</taxon>
        <taxon>Metazoa</taxon>
        <taxon>Chordata</taxon>
        <taxon>Craniata</taxon>
        <taxon>Vertebrata</taxon>
        <taxon>Euteleostomi</taxon>
        <taxon>Actinopterygii</taxon>
        <taxon>Neopterygii</taxon>
        <taxon>Teleostei</taxon>
        <taxon>Protacanthopterygii</taxon>
        <taxon>Esociformes</taxon>
        <taxon>Umbridae</taxon>
        <taxon>Dallia</taxon>
    </lineage>
</organism>
<evidence type="ECO:0000313" key="1">
    <source>
        <dbReference type="EMBL" id="KAJ8003239.1"/>
    </source>
</evidence>
<reference evidence="1" key="1">
    <citation type="submission" date="2021-05" db="EMBL/GenBank/DDBJ databases">
        <authorList>
            <person name="Pan Q."/>
            <person name="Jouanno E."/>
            <person name="Zahm M."/>
            <person name="Klopp C."/>
            <person name="Cabau C."/>
            <person name="Louis A."/>
            <person name="Berthelot C."/>
            <person name="Parey E."/>
            <person name="Roest Crollius H."/>
            <person name="Montfort J."/>
            <person name="Robinson-Rechavi M."/>
            <person name="Bouchez O."/>
            <person name="Lampietro C."/>
            <person name="Lopez Roques C."/>
            <person name="Donnadieu C."/>
            <person name="Postlethwait J."/>
            <person name="Bobe J."/>
            <person name="Dillon D."/>
            <person name="Chandos A."/>
            <person name="von Hippel F."/>
            <person name="Guiguen Y."/>
        </authorList>
    </citation>
    <scope>NUCLEOTIDE SEQUENCE</scope>
    <source>
        <strain evidence="1">YG-Jan2019</strain>
    </source>
</reference>
<accession>A0ACC2GHK2</accession>
<dbReference type="EMBL" id="CM055740">
    <property type="protein sequence ID" value="KAJ8003239.1"/>
    <property type="molecule type" value="Genomic_DNA"/>
</dbReference>
<protein>
    <submittedName>
        <fullName evidence="1">Uncharacterized protein</fullName>
    </submittedName>
</protein>
<sequence>MKRKGEISDFFLKKLKTPDEVQVDPSPCITTEPQISSLPETSQSQCGQTSQGPSLPPPDVSRDDTDSSGSEQDSEQEQLGDVIEPLPTASSSRYSVPKGPTVCCQLVSQHTHIGQRVTALEKQSITLEQVVNQVSRDPPPAHRMPNFALESQGASLVRTRCSETYQSRSSCISFLGIPLAETVLQENPPQAGRRWPFHGAQGTLVIALSHPARITHVVLEHLPVSNAPSGRIDSAPKDFSVYLELIDLQSDSLLKEHFKSASLIEFYSALKEENFSKIKRHAQKMLVLFGSTYICEQTFSVMKFTKSRYRSSLTDEHLSAVLGISTSGIQPDFDGLVKAQQRLDFSH</sequence>
<keyword evidence="2" id="KW-1185">Reference proteome</keyword>
<comment type="caution">
    <text evidence="1">The sequence shown here is derived from an EMBL/GenBank/DDBJ whole genome shotgun (WGS) entry which is preliminary data.</text>
</comment>
<proteinExistence type="predicted"/>
<dbReference type="Proteomes" id="UP001157502">
    <property type="component" value="Chromosome 13"/>
</dbReference>